<gene>
    <name evidence="1" type="ORF">LVY65_01405</name>
</gene>
<proteinExistence type="predicted"/>
<evidence type="ECO:0000313" key="1">
    <source>
        <dbReference type="EMBL" id="MCF2513725.1"/>
    </source>
</evidence>
<dbReference type="Proteomes" id="UP001139410">
    <property type="component" value="Unassembled WGS sequence"/>
</dbReference>
<comment type="caution">
    <text evidence="1">The sequence shown here is derived from an EMBL/GenBank/DDBJ whole genome shotgun (WGS) entry which is preliminary data.</text>
</comment>
<accession>A0A9X1QIH0</accession>
<evidence type="ECO:0000313" key="2">
    <source>
        <dbReference type="Proteomes" id="UP001139410"/>
    </source>
</evidence>
<organism evidence="1 2">
    <name type="scientific">Sphingomonas cremea</name>
    <dbReference type="NCBI Taxonomy" id="2904799"/>
    <lineage>
        <taxon>Bacteria</taxon>
        <taxon>Pseudomonadati</taxon>
        <taxon>Pseudomonadota</taxon>
        <taxon>Alphaproteobacteria</taxon>
        <taxon>Sphingomonadales</taxon>
        <taxon>Sphingomonadaceae</taxon>
        <taxon>Sphingomonas</taxon>
    </lineage>
</organism>
<protein>
    <submittedName>
        <fullName evidence="1">Uncharacterized protein</fullName>
    </submittedName>
</protein>
<name>A0A9X1QIH0_9SPHN</name>
<dbReference type="EMBL" id="JAKFGM010000001">
    <property type="protein sequence ID" value="MCF2513725.1"/>
    <property type="molecule type" value="Genomic_DNA"/>
</dbReference>
<reference evidence="1" key="1">
    <citation type="submission" date="2022-01" db="EMBL/GenBank/DDBJ databases">
        <authorList>
            <person name="Jo J.-H."/>
            <person name="Im W.-T."/>
        </authorList>
    </citation>
    <scope>NUCLEOTIDE SEQUENCE</scope>
    <source>
        <strain evidence="1">G124</strain>
    </source>
</reference>
<dbReference type="AlphaFoldDB" id="A0A9X1QIH0"/>
<dbReference type="RefSeq" id="WP_235066225.1">
    <property type="nucleotide sequence ID" value="NZ_JAKFGM010000001.1"/>
</dbReference>
<sequence length="167" mass="18133">MPRLLVRKLEPDRMADAYPLIRHLAWVGNAQWEMFARQLADKGGGVLAVEAEDGHIHGVATYLPVTSLRHGKALRVEAIAAFELGHASPVRNLLSAALDELARSEGCSAVVVSLDSKGMLSPHSRRRCSWESLGLTAEIVEFVRCLDGVANSNQGAHIADEVGQDMR</sequence>
<keyword evidence="2" id="KW-1185">Reference proteome</keyword>